<dbReference type="Pfam" id="PF00072">
    <property type="entry name" value="Response_reg"/>
    <property type="match status" value="1"/>
</dbReference>
<evidence type="ECO:0000256" key="6">
    <source>
        <dbReference type="PROSITE-ProRule" id="PRU00169"/>
    </source>
</evidence>
<dbReference type="CDD" id="cd00383">
    <property type="entry name" value="trans_reg_C"/>
    <property type="match status" value="1"/>
</dbReference>
<protein>
    <submittedName>
        <fullName evidence="10">Response regulator transcription factor</fullName>
    </submittedName>
</protein>
<dbReference type="RefSeq" id="WP_171837182.1">
    <property type="nucleotide sequence ID" value="NZ_CP053708.1"/>
</dbReference>
<evidence type="ECO:0000256" key="2">
    <source>
        <dbReference type="ARBA" id="ARBA00023012"/>
    </source>
</evidence>
<dbReference type="EMBL" id="CP053708">
    <property type="protein sequence ID" value="QKE88719.1"/>
    <property type="molecule type" value="Genomic_DNA"/>
</dbReference>
<dbReference type="Pfam" id="PF00486">
    <property type="entry name" value="Trans_reg_C"/>
    <property type="match status" value="1"/>
</dbReference>
<dbReference type="SUPFAM" id="SSF52172">
    <property type="entry name" value="CheY-like"/>
    <property type="match status" value="1"/>
</dbReference>
<dbReference type="InterPro" id="IPR039420">
    <property type="entry name" value="WalR-like"/>
</dbReference>
<evidence type="ECO:0000259" key="8">
    <source>
        <dbReference type="PROSITE" id="PS50110"/>
    </source>
</evidence>
<feature type="modified residue" description="4-aspartylphosphate" evidence="6">
    <location>
        <position position="51"/>
    </location>
</feature>
<dbReference type="PROSITE" id="PS51755">
    <property type="entry name" value="OMPR_PHOB"/>
    <property type="match status" value="1"/>
</dbReference>
<dbReference type="Gene3D" id="3.40.50.2300">
    <property type="match status" value="1"/>
</dbReference>
<evidence type="ECO:0000313" key="11">
    <source>
        <dbReference type="Proteomes" id="UP000500767"/>
    </source>
</evidence>
<dbReference type="GO" id="GO:0000976">
    <property type="term" value="F:transcription cis-regulatory region binding"/>
    <property type="evidence" value="ECO:0007669"/>
    <property type="project" value="TreeGrafter"/>
</dbReference>
<evidence type="ECO:0000256" key="4">
    <source>
        <dbReference type="ARBA" id="ARBA00023125"/>
    </source>
</evidence>
<evidence type="ECO:0000256" key="5">
    <source>
        <dbReference type="ARBA" id="ARBA00023163"/>
    </source>
</evidence>
<evidence type="ECO:0000259" key="9">
    <source>
        <dbReference type="PROSITE" id="PS51755"/>
    </source>
</evidence>
<keyword evidence="3" id="KW-0805">Transcription regulation</keyword>
<dbReference type="InterPro" id="IPR036388">
    <property type="entry name" value="WH-like_DNA-bd_sf"/>
</dbReference>
<keyword evidence="4 7" id="KW-0238">DNA-binding</keyword>
<dbReference type="Gene3D" id="1.10.10.10">
    <property type="entry name" value="Winged helix-like DNA-binding domain superfamily/Winged helix DNA-binding domain"/>
    <property type="match status" value="1"/>
</dbReference>
<dbReference type="GO" id="GO:0032993">
    <property type="term" value="C:protein-DNA complex"/>
    <property type="evidence" value="ECO:0007669"/>
    <property type="project" value="TreeGrafter"/>
</dbReference>
<name>A0A6M8HHD1_9PROT</name>
<keyword evidence="11" id="KW-1185">Reference proteome</keyword>
<accession>A0A6M8HHD1</accession>
<gene>
    <name evidence="10" type="ORF">HN018_00405</name>
</gene>
<dbReference type="SMART" id="SM00448">
    <property type="entry name" value="REC"/>
    <property type="match status" value="1"/>
</dbReference>
<proteinExistence type="predicted"/>
<evidence type="ECO:0000313" key="10">
    <source>
        <dbReference type="EMBL" id="QKE88719.1"/>
    </source>
</evidence>
<evidence type="ECO:0000256" key="3">
    <source>
        <dbReference type="ARBA" id="ARBA00023015"/>
    </source>
</evidence>
<dbReference type="Proteomes" id="UP000500767">
    <property type="component" value="Chromosome"/>
</dbReference>
<sequence length="246" mass="26981">MRILLVESDANAAQSLTRLLQNAGFMVDQTDLGEEALEMLRHYDYDLALLDLSLPDMDGSELVRRMRHARYPIPALVLANTTQPSARIRAFAAGADDVVSKPYDQGELIARVQAILRRSRGHSSPFLQISNLRLNLDSREVSVGGRAVHLTGKEYAILELLVLRKGSVLTKDAFLNHLYGGMDEPEMKIIDVFICKLRKKLQLAGAGNLIGTIWGRGYILRDDIAATTVPAVESLALMGSAILSAA</sequence>
<feature type="DNA-binding region" description="OmpR/PhoB-type" evidence="7">
    <location>
        <begin position="124"/>
        <end position="222"/>
    </location>
</feature>
<dbReference type="KEGG" id="lck:HN018_00405"/>
<evidence type="ECO:0000256" key="1">
    <source>
        <dbReference type="ARBA" id="ARBA00022553"/>
    </source>
</evidence>
<dbReference type="GO" id="GO:0006355">
    <property type="term" value="P:regulation of DNA-templated transcription"/>
    <property type="evidence" value="ECO:0007669"/>
    <property type="project" value="InterPro"/>
</dbReference>
<dbReference type="AlphaFoldDB" id="A0A6M8HHD1"/>
<keyword evidence="1 6" id="KW-0597">Phosphoprotein</keyword>
<dbReference type="FunFam" id="1.10.10.10:FF:000052">
    <property type="entry name" value="Cell cycle response regulator"/>
    <property type="match status" value="1"/>
</dbReference>
<dbReference type="GO" id="GO:0005829">
    <property type="term" value="C:cytosol"/>
    <property type="evidence" value="ECO:0007669"/>
    <property type="project" value="TreeGrafter"/>
</dbReference>
<feature type="domain" description="Response regulatory" evidence="8">
    <location>
        <begin position="2"/>
        <end position="116"/>
    </location>
</feature>
<organism evidence="10 11">
    <name type="scientific">Lichenicola cladoniae</name>
    <dbReference type="NCBI Taxonomy" id="1484109"/>
    <lineage>
        <taxon>Bacteria</taxon>
        <taxon>Pseudomonadati</taxon>
        <taxon>Pseudomonadota</taxon>
        <taxon>Alphaproteobacteria</taxon>
        <taxon>Acetobacterales</taxon>
        <taxon>Acetobacteraceae</taxon>
        <taxon>Lichenicola</taxon>
    </lineage>
</organism>
<dbReference type="SMART" id="SM00862">
    <property type="entry name" value="Trans_reg_C"/>
    <property type="match status" value="1"/>
</dbReference>
<dbReference type="InterPro" id="IPR011006">
    <property type="entry name" value="CheY-like_superfamily"/>
</dbReference>
<keyword evidence="2" id="KW-0902">Two-component regulatory system</keyword>
<dbReference type="PANTHER" id="PTHR48111:SF22">
    <property type="entry name" value="REGULATOR OF RPOS"/>
    <property type="match status" value="1"/>
</dbReference>
<reference evidence="10 11" key="1">
    <citation type="journal article" date="2014" name="World J. Microbiol. Biotechnol.">
        <title>Biodiversity and physiological characteristics of Antarctic and Arctic lichens-associated bacteria.</title>
        <authorList>
            <person name="Lee Y.M."/>
            <person name="Kim E.H."/>
            <person name="Lee H.K."/>
            <person name="Hong S.G."/>
        </authorList>
    </citation>
    <scope>NUCLEOTIDE SEQUENCE [LARGE SCALE GENOMIC DNA]</scope>
    <source>
        <strain evidence="10 11">PAMC 26569</strain>
    </source>
</reference>
<dbReference type="GO" id="GO:0000156">
    <property type="term" value="F:phosphorelay response regulator activity"/>
    <property type="evidence" value="ECO:0007669"/>
    <property type="project" value="TreeGrafter"/>
</dbReference>
<dbReference type="PROSITE" id="PS50110">
    <property type="entry name" value="RESPONSE_REGULATORY"/>
    <property type="match status" value="1"/>
</dbReference>
<feature type="domain" description="OmpR/PhoB-type" evidence="9">
    <location>
        <begin position="124"/>
        <end position="222"/>
    </location>
</feature>
<dbReference type="InterPro" id="IPR001867">
    <property type="entry name" value="OmpR/PhoB-type_DNA-bd"/>
</dbReference>
<keyword evidence="5" id="KW-0804">Transcription</keyword>
<evidence type="ECO:0000256" key="7">
    <source>
        <dbReference type="PROSITE-ProRule" id="PRU01091"/>
    </source>
</evidence>
<dbReference type="InterPro" id="IPR001789">
    <property type="entry name" value="Sig_transdc_resp-reg_receiver"/>
</dbReference>
<dbReference type="PANTHER" id="PTHR48111">
    <property type="entry name" value="REGULATOR OF RPOS"/>
    <property type="match status" value="1"/>
</dbReference>